<dbReference type="OMA" id="FRERYAC"/>
<organism evidence="3">
    <name type="scientific">Selaginella moellendorffii</name>
    <name type="common">Spikemoss</name>
    <dbReference type="NCBI Taxonomy" id="88036"/>
    <lineage>
        <taxon>Eukaryota</taxon>
        <taxon>Viridiplantae</taxon>
        <taxon>Streptophyta</taxon>
        <taxon>Embryophyta</taxon>
        <taxon>Tracheophyta</taxon>
        <taxon>Lycopodiopsida</taxon>
        <taxon>Selaginellales</taxon>
        <taxon>Selaginellaceae</taxon>
        <taxon>Selaginella</taxon>
    </lineage>
</organism>
<dbReference type="Pfam" id="PF01464">
    <property type="entry name" value="SLT"/>
    <property type="match status" value="2"/>
</dbReference>
<evidence type="ECO:0000259" key="1">
    <source>
        <dbReference type="Pfam" id="PF01464"/>
    </source>
</evidence>
<name>D8RLF4_SELML</name>
<evidence type="ECO:0000313" key="3">
    <source>
        <dbReference type="Proteomes" id="UP000001514"/>
    </source>
</evidence>
<dbReference type="InParanoid" id="D8RLF4"/>
<feature type="domain" description="Transglycosylase SLT" evidence="1">
    <location>
        <begin position="96"/>
        <end position="212"/>
    </location>
</feature>
<proteinExistence type="predicted"/>
<keyword evidence="3" id="KW-1185">Reference proteome</keyword>
<dbReference type="InterPro" id="IPR023346">
    <property type="entry name" value="Lysozyme-like_dom_sf"/>
</dbReference>
<dbReference type="PANTHER" id="PTHR37179:SF1">
    <property type="entry name" value="TRANSGLYCOSYLASE"/>
    <property type="match status" value="1"/>
</dbReference>
<dbReference type="Gramene" id="EFJ26908">
    <property type="protein sequence ID" value="EFJ26908"/>
    <property type="gene ID" value="SELMODRAFT_441741"/>
</dbReference>
<dbReference type="InterPro" id="IPR008258">
    <property type="entry name" value="Transglycosylase_SLT_dom_1"/>
</dbReference>
<gene>
    <name evidence="2" type="ORF">SELMODRAFT_441741</name>
</gene>
<dbReference type="SUPFAM" id="SSF53955">
    <property type="entry name" value="Lysozyme-like"/>
    <property type="match status" value="2"/>
</dbReference>
<dbReference type="EMBL" id="GL377583">
    <property type="protein sequence ID" value="EFJ26908.1"/>
    <property type="molecule type" value="Genomic_DNA"/>
</dbReference>
<dbReference type="Gene3D" id="1.10.530.10">
    <property type="match status" value="2"/>
</dbReference>
<sequence>MVGKFICASAAAAPQERTVEEPHQGAVSMKYWDDWADPQDMDAMWSHPEINKEWIAAGEIFGKKVHMLRDPDGRPYITQTELQAIAEILVKRHFRGKISQAMICAVAEIESQRHPLAYTYNSRIKDVLCGLMKMRKSTVEWLSREKDYGAYAVDWKTSMLFKPFVGVYYGAAYLSWLSSYEGKRKTEEFIVRAYHSGPKDANSKQSLAYWNKYLSAKQSLPTRWDIPNPHNSPPPVEKEKPSIGTAKKLLYETSPGRKWIYWEEKTSPEDMSDMWRHPELRKEWTRTGEKPGKVRFSLDGEMRPHLKKVELKAVAEIIVAKYFSDRGMSPAMLCTIAEISSKRLLFGTDTGIMQTPFSTAAWLYTNLGYKSYKLKSAEDLTKPFVSMYFGAAYVCWLSTHGGRTRSDQFIVQSYRGGPQKVESSEAGPFWLKYIDNLPQYLTNHKTRHAACCIHDERDRASGEALRPLGLGAAVSWRALGAFVLPARARTSARYCARRDV</sequence>
<dbReference type="Proteomes" id="UP000001514">
    <property type="component" value="Unassembled WGS sequence"/>
</dbReference>
<dbReference type="HOGENOM" id="CLU_034798_1_0_1"/>
<dbReference type="KEGG" id="smo:SELMODRAFT_441741"/>
<evidence type="ECO:0000313" key="2">
    <source>
        <dbReference type="EMBL" id="EFJ26908.1"/>
    </source>
</evidence>
<dbReference type="AlphaFoldDB" id="D8RLF4"/>
<dbReference type="PANTHER" id="PTHR37179">
    <property type="entry name" value="TRANSGLYCOSYLASE"/>
    <property type="match status" value="1"/>
</dbReference>
<dbReference type="eggNOG" id="ENOG502QQ89">
    <property type="taxonomic scope" value="Eukaryota"/>
</dbReference>
<reference evidence="2 3" key="1">
    <citation type="journal article" date="2011" name="Science">
        <title>The Selaginella genome identifies genetic changes associated with the evolution of vascular plants.</title>
        <authorList>
            <person name="Banks J.A."/>
            <person name="Nishiyama T."/>
            <person name="Hasebe M."/>
            <person name="Bowman J.L."/>
            <person name="Gribskov M."/>
            <person name="dePamphilis C."/>
            <person name="Albert V.A."/>
            <person name="Aono N."/>
            <person name="Aoyama T."/>
            <person name="Ambrose B.A."/>
            <person name="Ashton N.W."/>
            <person name="Axtell M.J."/>
            <person name="Barker E."/>
            <person name="Barker M.S."/>
            <person name="Bennetzen J.L."/>
            <person name="Bonawitz N.D."/>
            <person name="Chapple C."/>
            <person name="Cheng C."/>
            <person name="Correa L.G."/>
            <person name="Dacre M."/>
            <person name="DeBarry J."/>
            <person name="Dreyer I."/>
            <person name="Elias M."/>
            <person name="Engstrom E.M."/>
            <person name="Estelle M."/>
            <person name="Feng L."/>
            <person name="Finet C."/>
            <person name="Floyd S.K."/>
            <person name="Frommer W.B."/>
            <person name="Fujita T."/>
            <person name="Gramzow L."/>
            <person name="Gutensohn M."/>
            <person name="Harholt J."/>
            <person name="Hattori M."/>
            <person name="Heyl A."/>
            <person name="Hirai T."/>
            <person name="Hiwatashi Y."/>
            <person name="Ishikawa M."/>
            <person name="Iwata M."/>
            <person name="Karol K.G."/>
            <person name="Koehler B."/>
            <person name="Kolukisaoglu U."/>
            <person name="Kubo M."/>
            <person name="Kurata T."/>
            <person name="Lalonde S."/>
            <person name="Li K."/>
            <person name="Li Y."/>
            <person name="Litt A."/>
            <person name="Lyons E."/>
            <person name="Manning G."/>
            <person name="Maruyama T."/>
            <person name="Michael T.P."/>
            <person name="Mikami K."/>
            <person name="Miyazaki S."/>
            <person name="Morinaga S."/>
            <person name="Murata T."/>
            <person name="Mueller-Roeber B."/>
            <person name="Nelson D.R."/>
            <person name="Obara M."/>
            <person name="Oguri Y."/>
            <person name="Olmstead R.G."/>
            <person name="Onodera N."/>
            <person name="Petersen B.L."/>
            <person name="Pils B."/>
            <person name="Prigge M."/>
            <person name="Rensing S.A."/>
            <person name="Riano-Pachon D.M."/>
            <person name="Roberts A.W."/>
            <person name="Sato Y."/>
            <person name="Scheller H.V."/>
            <person name="Schulz B."/>
            <person name="Schulz C."/>
            <person name="Shakirov E.V."/>
            <person name="Shibagaki N."/>
            <person name="Shinohara N."/>
            <person name="Shippen D.E."/>
            <person name="Soerensen I."/>
            <person name="Sotooka R."/>
            <person name="Sugimoto N."/>
            <person name="Sugita M."/>
            <person name="Sumikawa N."/>
            <person name="Tanurdzic M."/>
            <person name="Theissen G."/>
            <person name="Ulvskov P."/>
            <person name="Wakazuki S."/>
            <person name="Weng J.K."/>
            <person name="Willats W.W."/>
            <person name="Wipf D."/>
            <person name="Wolf P.G."/>
            <person name="Yang L."/>
            <person name="Zimmer A.D."/>
            <person name="Zhu Q."/>
            <person name="Mitros T."/>
            <person name="Hellsten U."/>
            <person name="Loque D."/>
            <person name="Otillar R."/>
            <person name="Salamov A."/>
            <person name="Schmutz J."/>
            <person name="Shapiro H."/>
            <person name="Lindquist E."/>
            <person name="Lucas S."/>
            <person name="Rokhsar D."/>
            <person name="Grigoriev I.V."/>
        </authorList>
    </citation>
    <scope>NUCLEOTIDE SEQUENCE [LARGE SCALE GENOMIC DNA]</scope>
</reference>
<protein>
    <recommendedName>
        <fullName evidence="1">Transglycosylase SLT domain-containing protein</fullName>
    </recommendedName>
</protein>
<feature type="domain" description="Transglycosylase SLT" evidence="1">
    <location>
        <begin position="349"/>
        <end position="426"/>
    </location>
</feature>
<accession>D8RLF4</accession>